<dbReference type="CDD" id="cd23445">
    <property type="entry name" value="beta-trefoil_Ricin_HA17-like"/>
    <property type="match status" value="2"/>
</dbReference>
<proteinExistence type="predicted"/>
<dbReference type="AlphaFoldDB" id="A0A9X7FTQ8"/>
<dbReference type="PROSITE" id="PS50231">
    <property type="entry name" value="RICIN_B_LECTIN"/>
    <property type="match status" value="1"/>
</dbReference>
<organism evidence="2 3">
    <name type="scientific">Bacillus thuringiensis</name>
    <dbReference type="NCBI Taxonomy" id="1428"/>
    <lineage>
        <taxon>Bacteria</taxon>
        <taxon>Bacillati</taxon>
        <taxon>Bacillota</taxon>
        <taxon>Bacilli</taxon>
        <taxon>Bacillales</taxon>
        <taxon>Bacillaceae</taxon>
        <taxon>Bacillus</taxon>
        <taxon>Bacillus cereus group</taxon>
    </lineage>
</organism>
<dbReference type="Proteomes" id="UP000226106">
    <property type="component" value="Unassembled WGS sequence"/>
</dbReference>
<protein>
    <recommendedName>
        <fullName evidence="1">Ricin B lectin domain-containing protein</fullName>
    </recommendedName>
</protein>
<dbReference type="SUPFAM" id="SSF50370">
    <property type="entry name" value="Ricin B-like lectins"/>
    <property type="match status" value="3"/>
</dbReference>
<comment type="caution">
    <text evidence="2">The sequence shown here is derived from an EMBL/GenBank/DDBJ whole genome shotgun (WGS) entry which is preliminary data.</text>
</comment>
<sequence>MKKERILNDMNGKELEVFLGAFELGVRANSNLIIDVQNTSSGANLHLQERQNVRNSKWRVELYTGVWNPENLDVFVIYNVNDKQNVITFDDYNQALTLRPIEEYNLGQLWEIYDAGEEGWRFRSFEVPSLVIGTRDQKTAVGTDITAYNDNDIQTQLWTLSYDRKPAEGLLDNQNARYSIRTMVDSTFGIVNRDHTAQAHKITNLPDRKYQVKWDKNKQAYTIIQEVNNRKLALSFDGKSEEIVFRDFDAEELMQYWNIKYVKDKAYIIESLTRPSKCIDIWSDLGKILLFQNHGGTNQQWEFTMKHSDSIFDNQRVQFVPSNNSYYAATQTIVVDPQEGPQTRLSLDENADYKTTQGFLLKYDQTRDAYQIWNLDSSQILAWDYRNDSKRTTVFIHPNQNKAEHYWVLEELENQLFHIVNYANTGKVLDLEIGQTKNGSIILWDKKQDQISGNQKFYISTFELYDQYDGKGEKLLFTPNSQWNDKISSVRVPPYSSVRFWEHGGYSGKLKTIDNDSDKAKVFNLTDFNNIASSYLLYLNARRPNVLKNENTKDSGSIYNEHNPDSTYEIDREGNNITLNFYESTCNIFLNDDPHAEYPFHAEEK</sequence>
<dbReference type="Gene3D" id="2.80.10.50">
    <property type="match status" value="3"/>
</dbReference>
<feature type="domain" description="Ricin B lectin" evidence="1">
    <location>
        <begin position="324"/>
        <end position="460"/>
    </location>
</feature>
<dbReference type="Gene3D" id="2.60.20.10">
    <property type="entry name" value="Crystallins"/>
    <property type="match status" value="1"/>
</dbReference>
<gene>
    <name evidence="2" type="ORF">COK72_25830</name>
</gene>
<reference evidence="2 3" key="1">
    <citation type="submission" date="2017-09" db="EMBL/GenBank/DDBJ databases">
        <title>Large-scale bioinformatics analysis of Bacillus genomes uncovers conserved roles of natural products in bacterial physiology.</title>
        <authorList>
            <consortium name="Agbiome Team Llc"/>
            <person name="Bleich R.M."/>
            <person name="Grubbs K.J."/>
            <person name="Santa Maria K.C."/>
            <person name="Allen S.E."/>
            <person name="Farag S."/>
            <person name="Shank E.A."/>
            <person name="Bowers A."/>
        </authorList>
    </citation>
    <scope>NUCLEOTIDE SEQUENCE [LARGE SCALE GENOMIC DNA]</scope>
    <source>
        <strain evidence="2 3">AFS065400</strain>
    </source>
</reference>
<evidence type="ECO:0000313" key="3">
    <source>
        <dbReference type="Proteomes" id="UP000226106"/>
    </source>
</evidence>
<dbReference type="SUPFAM" id="SSF49695">
    <property type="entry name" value="gamma-Crystallin-like"/>
    <property type="match status" value="1"/>
</dbReference>
<evidence type="ECO:0000313" key="2">
    <source>
        <dbReference type="EMBL" id="PFT38509.1"/>
    </source>
</evidence>
<dbReference type="InterPro" id="IPR011024">
    <property type="entry name" value="G_crystallin-like"/>
</dbReference>
<name>A0A9X7FTQ8_BACTU</name>
<evidence type="ECO:0000259" key="1">
    <source>
        <dbReference type="SMART" id="SM00458"/>
    </source>
</evidence>
<dbReference type="EMBL" id="NVCO01000094">
    <property type="protein sequence ID" value="PFT38509.1"/>
    <property type="molecule type" value="Genomic_DNA"/>
</dbReference>
<dbReference type="Pfam" id="PF14200">
    <property type="entry name" value="RicinB_lectin_2"/>
    <property type="match status" value="1"/>
</dbReference>
<dbReference type="InterPro" id="IPR035992">
    <property type="entry name" value="Ricin_B-like_lectins"/>
</dbReference>
<feature type="domain" description="Ricin B lectin" evidence="1">
    <location>
        <begin position="185"/>
        <end position="304"/>
    </location>
</feature>
<accession>A0A9X7FTQ8</accession>
<dbReference type="InterPro" id="IPR000772">
    <property type="entry name" value="Ricin_B_lectin"/>
</dbReference>
<dbReference type="SMART" id="SM00458">
    <property type="entry name" value="RICIN"/>
    <property type="match status" value="2"/>
</dbReference>